<dbReference type="PANTHER" id="PTHR10067">
    <property type="entry name" value="PHOSPHATIDYLSERINE DECARBOXYLASE"/>
    <property type="match status" value="1"/>
</dbReference>
<feature type="active site" description="Charge relay system; for autoendoproteolytic cleavage activity" evidence="12">
    <location>
        <position position="421"/>
    </location>
</feature>
<evidence type="ECO:0000256" key="6">
    <source>
        <dbReference type="ARBA" id="ARBA00023098"/>
    </source>
</evidence>
<dbReference type="PANTHER" id="PTHR10067:SF6">
    <property type="entry name" value="PHOSPHATIDYLSERINE DECARBOXYLASE PROENZYME, MITOCHONDRIAL"/>
    <property type="match status" value="1"/>
</dbReference>
<name>A0A9N9BDD2_9GLOM</name>
<keyword evidence="11 12" id="KW-0670">Pyruvate</keyword>
<keyword evidence="2 12" id="KW-0444">Lipid biosynthesis</keyword>
<gene>
    <name evidence="12" type="primary">PSD1</name>
    <name evidence="13" type="ORF">POCULU_LOCUS5548</name>
</gene>
<evidence type="ECO:0000256" key="9">
    <source>
        <dbReference type="ARBA" id="ARBA00023239"/>
    </source>
</evidence>
<dbReference type="OrthoDB" id="4330at2759"/>
<accession>A0A9N9BDD2</accession>
<dbReference type="GO" id="GO:0006646">
    <property type="term" value="P:phosphatidylethanolamine biosynthetic process"/>
    <property type="evidence" value="ECO:0007669"/>
    <property type="project" value="UniProtKB-UniRule"/>
</dbReference>
<evidence type="ECO:0000313" key="13">
    <source>
        <dbReference type="EMBL" id="CAG8561827.1"/>
    </source>
</evidence>
<reference evidence="13" key="1">
    <citation type="submission" date="2021-06" db="EMBL/GenBank/DDBJ databases">
        <authorList>
            <person name="Kallberg Y."/>
            <person name="Tangrot J."/>
            <person name="Rosling A."/>
        </authorList>
    </citation>
    <scope>NUCLEOTIDE SEQUENCE</scope>
    <source>
        <strain evidence="13">IA702</strain>
    </source>
</reference>
<feature type="topological domain" description="Mitochondrial matrix" evidence="12">
    <location>
        <begin position="1"/>
        <end position="65"/>
    </location>
</feature>
<dbReference type="EMBL" id="CAJVPJ010000868">
    <property type="protein sequence ID" value="CAG8561827.1"/>
    <property type="molecule type" value="Genomic_DNA"/>
</dbReference>
<dbReference type="AlphaFoldDB" id="A0A9N9BDD2"/>
<comment type="function">
    <text evidence="12">Catalyzes the formation of phosphatidylethanolamine (PtdEtn) from phosphatidylserine (PtdSer). Plays a central role in phospholipid metabolism and in the interorganelle trafficking of phosphatidylserine.</text>
</comment>
<dbReference type="GO" id="GO:0005743">
    <property type="term" value="C:mitochondrial inner membrane"/>
    <property type="evidence" value="ECO:0007669"/>
    <property type="project" value="UniProtKB-SubCell"/>
</dbReference>
<comment type="similarity">
    <text evidence="12">Belongs to the phosphatidylserine decarboxylase family. PSD-B subfamily. Eukaryotic type I sub-subfamily.</text>
</comment>
<evidence type="ECO:0000256" key="8">
    <source>
        <dbReference type="ARBA" id="ARBA00023209"/>
    </source>
</evidence>
<feature type="active site" description="Schiff-base intermediate with substrate; via pyruvic acid; for decarboxylase activity" evidence="12">
    <location>
        <position position="421"/>
    </location>
</feature>
<feature type="active site" description="Charge relay system; for autoendoproteolytic cleavage activity" evidence="12">
    <location>
        <position position="190"/>
    </location>
</feature>
<dbReference type="HAMAP" id="MF_03208">
    <property type="entry name" value="PS_decarb_PSD_B_type1_euk"/>
    <property type="match status" value="1"/>
</dbReference>
<comment type="catalytic activity">
    <reaction evidence="12">
        <text>a 1,2-diacyl-sn-glycero-3-phospho-L-serine + H(+) = a 1,2-diacyl-sn-glycero-3-phosphoethanolamine + CO2</text>
        <dbReference type="Rhea" id="RHEA:20828"/>
        <dbReference type="ChEBI" id="CHEBI:15378"/>
        <dbReference type="ChEBI" id="CHEBI:16526"/>
        <dbReference type="ChEBI" id="CHEBI:57262"/>
        <dbReference type="ChEBI" id="CHEBI:64612"/>
        <dbReference type="EC" id="4.1.1.65"/>
    </reaction>
</comment>
<dbReference type="Proteomes" id="UP000789572">
    <property type="component" value="Unassembled WGS sequence"/>
</dbReference>
<keyword evidence="6 12" id="KW-0443">Lipid metabolism</keyword>
<dbReference type="GO" id="GO:0016540">
    <property type="term" value="P:protein autoprocessing"/>
    <property type="evidence" value="ECO:0007669"/>
    <property type="project" value="UniProtKB-UniRule"/>
</dbReference>
<evidence type="ECO:0000313" key="14">
    <source>
        <dbReference type="Proteomes" id="UP000789572"/>
    </source>
</evidence>
<dbReference type="NCBIfam" id="TIGR00163">
    <property type="entry name" value="PS_decarb"/>
    <property type="match status" value="1"/>
</dbReference>
<feature type="modified residue" description="Pyruvic acid (Ser); by autocatalysis" evidence="12">
    <location>
        <position position="421"/>
    </location>
</feature>
<keyword evidence="9 12" id="KW-0456">Lyase</keyword>
<feature type="chain" id="PRO_5040555566" description="Phosphatidylserine decarboxylase 1 beta chain" evidence="12">
    <location>
        <begin position="1"/>
        <end position="420"/>
    </location>
</feature>
<comment type="subcellular location">
    <molecule>Phosphatidylserine decarboxylase 1 alpha chain</molecule>
    <subcellularLocation>
        <location evidence="12">Mitochondrion inner membrane</location>
        <topology evidence="12">Peripheral membrane protein</topology>
        <orientation evidence="12">Intermembrane side</orientation>
    </subcellularLocation>
    <text evidence="12">Anchored to the mitochondrial inner membrane through its interaction with the integral membrane beta chain.</text>
</comment>
<evidence type="ECO:0000256" key="3">
    <source>
        <dbReference type="ARBA" id="ARBA00022692"/>
    </source>
</evidence>
<comment type="pathway">
    <text evidence="12">Phospholipid metabolism; phosphatidylethanolamine biosynthesis; phosphatidylethanolamine from CDP-diacylglycerol: step 2/2.</text>
</comment>
<feature type="site" description="Cleavage (non-hydrolytic); by autocatalysis" evidence="12">
    <location>
        <begin position="420"/>
        <end position="421"/>
    </location>
</feature>
<dbReference type="EC" id="4.1.1.65" evidence="12"/>
<comment type="subunit">
    <text evidence="12">Heterodimer of a large membrane-associated beta subunit and a small pyruvoyl-containing alpha subunit.</text>
</comment>
<evidence type="ECO:0000256" key="1">
    <source>
        <dbReference type="ARBA" id="ARBA00005189"/>
    </source>
</evidence>
<keyword evidence="14" id="KW-1185">Reference proteome</keyword>
<keyword evidence="3 12" id="KW-0812">Transmembrane</keyword>
<evidence type="ECO:0000256" key="5">
    <source>
        <dbReference type="ARBA" id="ARBA00022989"/>
    </source>
</evidence>
<evidence type="ECO:0000256" key="2">
    <source>
        <dbReference type="ARBA" id="ARBA00022516"/>
    </source>
</evidence>
<evidence type="ECO:0000256" key="10">
    <source>
        <dbReference type="ARBA" id="ARBA00023264"/>
    </source>
</evidence>
<keyword evidence="10 12" id="KW-1208">Phospholipid metabolism</keyword>
<comment type="pathway">
    <text evidence="1">Lipid metabolism.</text>
</comment>
<keyword evidence="12" id="KW-0496">Mitochondrion</keyword>
<organism evidence="13 14">
    <name type="scientific">Paraglomus occultum</name>
    <dbReference type="NCBI Taxonomy" id="144539"/>
    <lineage>
        <taxon>Eukaryota</taxon>
        <taxon>Fungi</taxon>
        <taxon>Fungi incertae sedis</taxon>
        <taxon>Mucoromycota</taxon>
        <taxon>Glomeromycotina</taxon>
        <taxon>Glomeromycetes</taxon>
        <taxon>Paraglomerales</taxon>
        <taxon>Paraglomeraceae</taxon>
        <taxon>Paraglomus</taxon>
    </lineage>
</organism>
<evidence type="ECO:0000256" key="11">
    <source>
        <dbReference type="ARBA" id="ARBA00023317"/>
    </source>
</evidence>
<comment type="subcellular location">
    <molecule>Phosphatidylserine decarboxylase 1 beta chain</molecule>
    <subcellularLocation>
        <location evidence="12">Mitochondrion inner membrane</location>
        <topology evidence="12">Single-pass membrane protein</topology>
        <orientation evidence="12">Intermembrane side</orientation>
    </subcellularLocation>
</comment>
<sequence length="452" mass="50791">MRYSVYNNITYTATHKNAKAFNGIYAIARARPLITNRPFHSGSKKEKPRPFFTRLRDSLRKTEIKWYPIPVSLGVALLVVQQARHAYNRQQLESDPPQPVVRGAWQVHVANALPLRAISRLLGRLNNDYDLPVFMRKPVYKLYAWIFGCNMDEVKDDLKSYRNLGAFFYRELKPGVRTIDEKSILVSPSDGRVLAFGHIIDGRISQVKGSTYLLDALIGNSSSPTSPSEVLSSFPPPITITDEKEFASLNGITYSLEALIGEDKDSAKKHVAEKKSELVPAITTKSPKTNGLFFCVLYLAPGDYHRFHSPNNWVVEKRRHFAGELYSVSPYMARILPDLFVLNERVALLGRWRYGFFSMVAVGATNVGSIKINFDPALRTNSKEDVNIGTYVEVSYENASKLLKGLLLRKGDEIGGFCFGSTIVLVFEAPREFKFCVESGQKINYGMAIGSV</sequence>
<keyword evidence="8 12" id="KW-0594">Phospholipid biosynthesis</keyword>
<evidence type="ECO:0000256" key="4">
    <source>
        <dbReference type="ARBA" id="ARBA00022793"/>
    </source>
</evidence>
<keyword evidence="5 12" id="KW-1133">Transmembrane helix</keyword>
<dbReference type="InterPro" id="IPR033661">
    <property type="entry name" value="PSD_type1_euk"/>
</dbReference>
<comment type="cofactor">
    <cofactor evidence="12">
        <name>pyruvate</name>
        <dbReference type="ChEBI" id="CHEBI:15361"/>
    </cofactor>
    <text evidence="12">Binds 1 pyruvoyl group covalently per subunit.</text>
</comment>
<feature type="chain" id="PRO_5040555565" description="Phosphatidylserine decarboxylase 1 alpha chain" evidence="12">
    <location>
        <begin position="421"/>
        <end position="452"/>
    </location>
</feature>
<dbReference type="InterPro" id="IPR033177">
    <property type="entry name" value="PSD-B"/>
</dbReference>
<keyword evidence="12" id="KW-0865">Zymogen</keyword>
<dbReference type="GO" id="GO:0004609">
    <property type="term" value="F:phosphatidylserine decarboxylase activity"/>
    <property type="evidence" value="ECO:0007669"/>
    <property type="project" value="UniProtKB-UniRule"/>
</dbReference>
<dbReference type="InterPro" id="IPR003817">
    <property type="entry name" value="PS_Dcarbxylase"/>
</dbReference>
<proteinExistence type="inferred from homology"/>
<comment type="PTM">
    <text evidence="12">Is synthesized initially as an inactive proenzyme. Formation of the active enzyme involves a self-maturation process in which the active site pyruvoyl group is generated from an internal serine residue via an autocatalytic post-translational modification. Two non-identical subunits are generated from the proenzyme in this reaction, and the pyruvate is formed at the N-terminus of the alpha chain, which is derived from the carboxyl end of the proenzyme. The autoendoproteolytic cleavage occurs by a canonical serine protease mechanism, in which the side chain hydroxyl group of the serine supplies its oxygen atom to form the C-terminus of the beta chain, while the remainder of the serine residue undergoes an oxidative deamination to produce ammonia and the pyruvoyl prosthetic group on the alpha chain. During this reaction, the Ser that is part of the protease active site of the proenzyme becomes the pyruvoyl prosthetic group, which constitutes an essential element of the active site of the mature decarboxylase.</text>
</comment>
<keyword evidence="12" id="KW-0999">Mitochondrion inner membrane</keyword>
<keyword evidence="4 12" id="KW-0210">Decarboxylase</keyword>
<comment type="caution">
    <text evidence="13">The sequence shown here is derived from an EMBL/GenBank/DDBJ whole genome shotgun (WGS) entry which is preliminary data.</text>
</comment>
<evidence type="ECO:0000256" key="7">
    <source>
        <dbReference type="ARBA" id="ARBA00023136"/>
    </source>
</evidence>
<keyword evidence="7 12" id="KW-0472">Membrane</keyword>
<evidence type="ECO:0000256" key="12">
    <source>
        <dbReference type="HAMAP-Rule" id="MF_03208"/>
    </source>
</evidence>
<dbReference type="Pfam" id="PF02666">
    <property type="entry name" value="PS_Dcarbxylase"/>
    <property type="match status" value="2"/>
</dbReference>
<feature type="active site" description="Charge relay system; for autoendoproteolytic cleavage activity" evidence="12">
    <location>
        <position position="308"/>
    </location>
</feature>
<feature type="topological domain" description="Mitochondrial intermembrane" evidence="12">
    <location>
        <begin position="85"/>
        <end position="452"/>
    </location>
</feature>
<protein>
    <recommendedName>
        <fullName evidence="12">Phosphatidylserine decarboxylase proenzyme 1, mitochondrial</fullName>
        <ecNumber evidence="12">4.1.1.65</ecNumber>
    </recommendedName>
    <component>
        <recommendedName>
            <fullName evidence="12">Phosphatidylserine decarboxylase 1 beta chain</fullName>
        </recommendedName>
    </component>
    <component>
        <recommendedName>
            <fullName evidence="12">Phosphatidylserine decarboxylase 1 alpha chain</fullName>
        </recommendedName>
    </component>
</protein>